<evidence type="ECO:0000313" key="1">
    <source>
        <dbReference type="EMBL" id="KAK4028857.1"/>
    </source>
</evidence>
<comment type="caution">
    <text evidence="1">The sequence shown here is derived from an EMBL/GenBank/DDBJ whole genome shotgun (WGS) entry which is preliminary data.</text>
</comment>
<organism evidence="1 2">
    <name type="scientific">Daphnia magna</name>
    <dbReference type="NCBI Taxonomy" id="35525"/>
    <lineage>
        <taxon>Eukaryota</taxon>
        <taxon>Metazoa</taxon>
        <taxon>Ecdysozoa</taxon>
        <taxon>Arthropoda</taxon>
        <taxon>Crustacea</taxon>
        <taxon>Branchiopoda</taxon>
        <taxon>Diplostraca</taxon>
        <taxon>Cladocera</taxon>
        <taxon>Anomopoda</taxon>
        <taxon>Daphniidae</taxon>
        <taxon>Daphnia</taxon>
    </lineage>
</organism>
<gene>
    <name evidence="1" type="ORF">OUZ56_021876</name>
</gene>
<accession>A0ABR0AUP5</accession>
<sequence length="74" mass="8416">MTSVEHPNSKSDVGLSAGYKKDVLNIRPRHLSDIRWTALCYVGGASQINSPFNASITEIPHQFSWKMQRWETLL</sequence>
<protein>
    <submittedName>
        <fullName evidence="1">Uncharacterized protein</fullName>
    </submittedName>
</protein>
<keyword evidence="2" id="KW-1185">Reference proteome</keyword>
<reference evidence="1 2" key="1">
    <citation type="journal article" date="2023" name="Nucleic Acids Res.">
        <title>The hologenome of Daphnia magna reveals possible DNA methylation and microbiome-mediated evolution of the host genome.</title>
        <authorList>
            <person name="Chaturvedi A."/>
            <person name="Li X."/>
            <person name="Dhandapani V."/>
            <person name="Marshall H."/>
            <person name="Kissane S."/>
            <person name="Cuenca-Cambronero M."/>
            <person name="Asole G."/>
            <person name="Calvet F."/>
            <person name="Ruiz-Romero M."/>
            <person name="Marangio P."/>
            <person name="Guigo R."/>
            <person name="Rago D."/>
            <person name="Mirbahai L."/>
            <person name="Eastwood N."/>
            <person name="Colbourne J.K."/>
            <person name="Zhou J."/>
            <person name="Mallon E."/>
            <person name="Orsini L."/>
        </authorList>
    </citation>
    <scope>NUCLEOTIDE SEQUENCE [LARGE SCALE GENOMIC DNA]</scope>
    <source>
        <strain evidence="1">LRV0_1</strain>
    </source>
</reference>
<dbReference type="EMBL" id="JAOYFB010000039">
    <property type="protein sequence ID" value="KAK4028857.1"/>
    <property type="molecule type" value="Genomic_DNA"/>
</dbReference>
<evidence type="ECO:0000313" key="2">
    <source>
        <dbReference type="Proteomes" id="UP001234178"/>
    </source>
</evidence>
<dbReference type="Proteomes" id="UP001234178">
    <property type="component" value="Unassembled WGS sequence"/>
</dbReference>
<proteinExistence type="predicted"/>
<name>A0ABR0AUP5_9CRUS</name>